<dbReference type="Gene3D" id="1.10.10.10">
    <property type="entry name" value="Winged helix-like DNA-binding domain superfamily/Winged helix DNA-binding domain"/>
    <property type="match status" value="1"/>
</dbReference>
<proteinExistence type="predicted"/>
<evidence type="ECO:0000313" key="5">
    <source>
        <dbReference type="Proteomes" id="UP000663903"/>
    </source>
</evidence>
<protein>
    <submittedName>
        <fullName evidence="4">WYL domain-containing protein</fullName>
    </submittedName>
</protein>
<dbReference type="SUPFAM" id="SSF46785">
    <property type="entry name" value="Winged helix' DNA-binding domain"/>
    <property type="match status" value="1"/>
</dbReference>
<evidence type="ECO:0000256" key="1">
    <source>
        <dbReference type="ARBA" id="ARBA00023015"/>
    </source>
</evidence>
<name>A0A975CEU0_9BURK</name>
<dbReference type="InterPro" id="IPR026881">
    <property type="entry name" value="WYL_dom"/>
</dbReference>
<dbReference type="Pfam" id="PF25583">
    <property type="entry name" value="WCX"/>
    <property type="match status" value="1"/>
</dbReference>
<evidence type="ECO:0000256" key="2">
    <source>
        <dbReference type="ARBA" id="ARBA00023163"/>
    </source>
</evidence>
<dbReference type="PANTHER" id="PTHR34580:SF1">
    <property type="entry name" value="PROTEIN PAFC"/>
    <property type="match status" value="1"/>
</dbReference>
<dbReference type="GO" id="GO:0003700">
    <property type="term" value="F:DNA-binding transcription factor activity"/>
    <property type="evidence" value="ECO:0007669"/>
    <property type="project" value="InterPro"/>
</dbReference>
<keyword evidence="5" id="KW-1185">Reference proteome</keyword>
<dbReference type="InterPro" id="IPR036390">
    <property type="entry name" value="WH_DNA-bd_sf"/>
</dbReference>
<evidence type="ECO:0000259" key="3">
    <source>
        <dbReference type="PROSITE" id="PS51000"/>
    </source>
</evidence>
<dbReference type="PROSITE" id="PS51000">
    <property type="entry name" value="HTH_DEOR_2"/>
    <property type="match status" value="1"/>
</dbReference>
<dbReference type="InterPro" id="IPR013196">
    <property type="entry name" value="HTH_11"/>
</dbReference>
<dbReference type="EMBL" id="CP071796">
    <property type="protein sequence ID" value="QTD44920.1"/>
    <property type="molecule type" value="Genomic_DNA"/>
</dbReference>
<dbReference type="InterPro" id="IPR036388">
    <property type="entry name" value="WH-like_DNA-bd_sf"/>
</dbReference>
<accession>A0A975CEU0</accession>
<feature type="domain" description="HTH deoR-type" evidence="3">
    <location>
        <begin position="2"/>
        <end position="57"/>
    </location>
</feature>
<evidence type="ECO:0000313" key="4">
    <source>
        <dbReference type="EMBL" id="QTD44920.1"/>
    </source>
</evidence>
<dbReference type="Pfam" id="PF08279">
    <property type="entry name" value="HTH_11"/>
    <property type="match status" value="1"/>
</dbReference>
<dbReference type="Proteomes" id="UP000663903">
    <property type="component" value="Chromosome"/>
</dbReference>
<dbReference type="Pfam" id="PF13280">
    <property type="entry name" value="WYL"/>
    <property type="match status" value="1"/>
</dbReference>
<dbReference type="InterPro" id="IPR001034">
    <property type="entry name" value="DeoR_HTH"/>
</dbReference>
<dbReference type="PANTHER" id="PTHR34580">
    <property type="match status" value="1"/>
</dbReference>
<dbReference type="RefSeq" id="WP_208008634.1">
    <property type="nucleotide sequence ID" value="NZ_CP071796.1"/>
</dbReference>
<gene>
    <name evidence="4" type="ORF">J1M35_18010</name>
</gene>
<keyword evidence="1" id="KW-0805">Transcription regulation</keyword>
<organism evidence="4 5">
    <name type="scientific">Ottowia testudinis</name>
    <dbReference type="NCBI Taxonomy" id="2816950"/>
    <lineage>
        <taxon>Bacteria</taxon>
        <taxon>Pseudomonadati</taxon>
        <taxon>Pseudomonadota</taxon>
        <taxon>Betaproteobacteria</taxon>
        <taxon>Burkholderiales</taxon>
        <taxon>Comamonadaceae</taxon>
        <taxon>Ottowia</taxon>
    </lineage>
</organism>
<dbReference type="AlphaFoldDB" id="A0A975CEU0"/>
<dbReference type="InterPro" id="IPR057727">
    <property type="entry name" value="WCX_dom"/>
</dbReference>
<keyword evidence="2" id="KW-0804">Transcription</keyword>
<dbReference type="KEGG" id="otd:J1M35_18010"/>
<reference evidence="4" key="1">
    <citation type="submission" date="2021-03" db="EMBL/GenBank/DDBJ databases">
        <title>Ottowia sp. 27C isolated from the cloaca of a Giant Asian pond turtle (Heosemys grandis).</title>
        <authorList>
            <person name="Spergser J."/>
            <person name="Busse H.-J."/>
        </authorList>
    </citation>
    <scope>NUCLEOTIDE SEQUENCE</scope>
    <source>
        <strain evidence="4">27C</strain>
    </source>
</reference>
<sequence>MKASRLLSILLLLQAQGRLTAPELARRLEVSVRTILRDVDELSAAGVPLYAERGREGGFQLRAGWSTSLTGLTEAEAHALVLAGLPSAATQLGLGADAASAGRKLLASLGAADRGKASAAAARLHIDPMDWYRAEDEPPWLRPVADAVWRGCCIRVHYQSWRQLQWQVLAPLGLVLKAGVWYLVATRAGEDEPRTFRVSSMQAVQLQEDLRVKRKRRFDLATYWRAATQRFEAERAVLQAHVRLSPRARVWLDNTRTRWVAVPRAQPGRGRHKDWLEALLPVESIEQGTCAVLALGDEAEVLGPPPLRAAMQRSVRQLARRYGVL</sequence>
<dbReference type="PROSITE" id="PS52050">
    <property type="entry name" value="WYL"/>
    <property type="match status" value="1"/>
</dbReference>
<dbReference type="InterPro" id="IPR051534">
    <property type="entry name" value="CBASS_pafABC_assoc_protein"/>
</dbReference>